<accession>A0A7W9TXK0</accession>
<gene>
    <name evidence="1" type="ORF">F4827_003116</name>
</gene>
<evidence type="ECO:0000313" key="2">
    <source>
        <dbReference type="Proteomes" id="UP000571554"/>
    </source>
</evidence>
<comment type="caution">
    <text evidence="1">The sequence shown here is derived from an EMBL/GenBank/DDBJ whole genome shotgun (WGS) entry which is preliminary data.</text>
</comment>
<evidence type="ECO:0000313" key="1">
    <source>
        <dbReference type="EMBL" id="MBB6103261.1"/>
    </source>
</evidence>
<dbReference type="RefSeq" id="WP_183724771.1">
    <property type="nucleotide sequence ID" value="NZ_JACHBW010000008.1"/>
</dbReference>
<keyword evidence="2" id="KW-1185">Reference proteome</keyword>
<sequence>MLAEQGDLFSKHCSRCKVLKPFDQFSTNGLGKWKSHCKSCGSKASRAYEVANAEAVAAKKAHRYRENIDEHKRKRAQRYWKDPESAKASARAWGAANKELAKKQATKWARENPEARGAIRSRNLVRNRDKYNESSRLRKLLYRRLKPDESRAKAASYRERNRARMTAYVAIRHARKMRATPPWVDQVAISKIYFAANFLGMVTGEWYHVDHIVPLQGPLAMDGPFKGERIVSGLHCEANLQVIPGRLNQSKSNRYWPDMP</sequence>
<reference evidence="1 2" key="1">
    <citation type="submission" date="2020-08" db="EMBL/GenBank/DDBJ databases">
        <title>Above-ground endophytic microbial communities from plants in different locations in the United States.</title>
        <authorList>
            <person name="Frank C."/>
        </authorList>
    </citation>
    <scope>NUCLEOTIDE SEQUENCE [LARGE SCALE GENOMIC DNA]</scope>
    <source>
        <strain evidence="1 2">WP4_2_2</strain>
    </source>
</reference>
<dbReference type="Proteomes" id="UP000571554">
    <property type="component" value="Unassembled WGS sequence"/>
</dbReference>
<protein>
    <submittedName>
        <fullName evidence="1">Post-segregation antitoxin (Ccd killing protein)</fullName>
    </submittedName>
</protein>
<organism evidence="1 2">
    <name type="scientific">Paraburkholderia bannensis</name>
    <dbReference type="NCBI Taxonomy" id="765414"/>
    <lineage>
        <taxon>Bacteria</taxon>
        <taxon>Pseudomonadati</taxon>
        <taxon>Pseudomonadota</taxon>
        <taxon>Betaproteobacteria</taxon>
        <taxon>Burkholderiales</taxon>
        <taxon>Burkholderiaceae</taxon>
        <taxon>Paraburkholderia</taxon>
    </lineage>
</organism>
<name>A0A7W9TXK0_9BURK</name>
<proteinExistence type="predicted"/>
<dbReference type="AlphaFoldDB" id="A0A7W9TXK0"/>
<dbReference type="EMBL" id="JACHBW010000008">
    <property type="protein sequence ID" value="MBB6103261.1"/>
    <property type="molecule type" value="Genomic_DNA"/>
</dbReference>